<dbReference type="PANTHER" id="PTHR22796:SF6">
    <property type="entry name" value="INTERFERON-INDUCED VERY LARGE GTPASE 1-RELATED"/>
    <property type="match status" value="1"/>
</dbReference>
<feature type="non-terminal residue" evidence="1">
    <location>
        <position position="1"/>
    </location>
</feature>
<keyword evidence="2" id="KW-1185">Reference proteome</keyword>
<dbReference type="PANTHER" id="PTHR22796">
    <property type="entry name" value="URG4-RELATED"/>
    <property type="match status" value="1"/>
</dbReference>
<sequence>FPRKDLVSIEHQEITDIEFLKEAMNKALVSAMITVGQKCLSKPVEDMVPEIQKMLSEHLCGCWKQCPFCGAICTNTIPNHDGDHSVPFHRPNAVNGIQYHKSQEFSLELCTSSVASDRSFILNNDDTTKFPFKNYRQAGVKYATWSITPDTSTQPYWKWFVSHFRSNLEKKYQLKFIGKGEIPDAWAKITKEDVLDDLEKQ</sequence>
<protein>
    <submittedName>
        <fullName evidence="1">Interferon-induced very large GTPase 1</fullName>
    </submittedName>
</protein>
<dbReference type="EMBL" id="KE163644">
    <property type="protein sequence ID" value="EPQ12931.1"/>
    <property type="molecule type" value="Genomic_DNA"/>
</dbReference>
<evidence type="ECO:0000313" key="1">
    <source>
        <dbReference type="EMBL" id="EPQ12931.1"/>
    </source>
</evidence>
<accession>S7N7K0</accession>
<name>S7N7K0_MYOBR</name>
<proteinExistence type="predicted"/>
<dbReference type="AlphaFoldDB" id="S7N7K0"/>
<evidence type="ECO:0000313" key="2">
    <source>
        <dbReference type="Proteomes" id="UP000052978"/>
    </source>
</evidence>
<reference evidence="1 2" key="1">
    <citation type="journal article" date="2013" name="Nat. Commun.">
        <title>Genome analysis reveals insights into physiology and longevity of the Brandt's bat Myotis brandtii.</title>
        <authorList>
            <person name="Seim I."/>
            <person name="Fang X."/>
            <person name="Xiong Z."/>
            <person name="Lobanov A.V."/>
            <person name="Huang Z."/>
            <person name="Ma S."/>
            <person name="Feng Y."/>
            <person name="Turanov A.A."/>
            <person name="Zhu Y."/>
            <person name="Lenz T.L."/>
            <person name="Gerashchenko M.V."/>
            <person name="Fan D."/>
            <person name="Hee Yim S."/>
            <person name="Yao X."/>
            <person name="Jordan D."/>
            <person name="Xiong Y."/>
            <person name="Ma Y."/>
            <person name="Lyapunov A.N."/>
            <person name="Chen G."/>
            <person name="Kulakova O.I."/>
            <person name="Sun Y."/>
            <person name="Lee S.G."/>
            <person name="Bronson R.T."/>
            <person name="Moskalev A.A."/>
            <person name="Sunyaev S.R."/>
            <person name="Zhang G."/>
            <person name="Krogh A."/>
            <person name="Wang J."/>
            <person name="Gladyshev V.N."/>
        </authorList>
    </citation>
    <scope>NUCLEOTIDE SEQUENCE [LARGE SCALE GENOMIC DNA]</scope>
</reference>
<gene>
    <name evidence="1" type="ORF">D623_10000595</name>
</gene>
<organism evidence="1 2">
    <name type="scientific">Myotis brandtii</name>
    <name type="common">Brandt's bat</name>
    <dbReference type="NCBI Taxonomy" id="109478"/>
    <lineage>
        <taxon>Eukaryota</taxon>
        <taxon>Metazoa</taxon>
        <taxon>Chordata</taxon>
        <taxon>Craniata</taxon>
        <taxon>Vertebrata</taxon>
        <taxon>Euteleostomi</taxon>
        <taxon>Mammalia</taxon>
        <taxon>Eutheria</taxon>
        <taxon>Laurasiatheria</taxon>
        <taxon>Chiroptera</taxon>
        <taxon>Yangochiroptera</taxon>
        <taxon>Vespertilionidae</taxon>
        <taxon>Myotis</taxon>
    </lineage>
</organism>
<dbReference type="Proteomes" id="UP000052978">
    <property type="component" value="Unassembled WGS sequence"/>
</dbReference>